<keyword evidence="1" id="KW-1133">Transmembrane helix</keyword>
<keyword evidence="1" id="KW-0472">Membrane</keyword>
<name>A0ABV6YPM5_UNCEI</name>
<feature type="transmembrane region" description="Helical" evidence="1">
    <location>
        <begin position="174"/>
        <end position="198"/>
    </location>
</feature>
<evidence type="ECO:0000256" key="1">
    <source>
        <dbReference type="SAM" id="Phobius"/>
    </source>
</evidence>
<comment type="caution">
    <text evidence="2">The sequence shown here is derived from an EMBL/GenBank/DDBJ whole genome shotgun (WGS) entry which is preliminary data.</text>
</comment>
<keyword evidence="3" id="KW-1185">Reference proteome</keyword>
<accession>A0ABV6YPM5</accession>
<evidence type="ECO:0000313" key="3">
    <source>
        <dbReference type="Proteomes" id="UP001594288"/>
    </source>
</evidence>
<proteinExistence type="predicted"/>
<keyword evidence="1" id="KW-0812">Transmembrane</keyword>
<sequence>MVDKRDGFDFLHTWQLASIQSDLSETQQKIESVQSGIDDIAAEQARARLRREYLKKLKNAVFTLEKEVDLLESLSDRTVQYMFLRIHHNVITKLVATAVSEFDTFEAKEYANDIKTRLASVVGAVEGEIRFSDRALCDEYVSRRRKNQVAISEDRDCIGDLKRRRKEKKSKNPWDCLGMLIFVLCVGVIGTGTIHLLMGMWKTFAYLTVPAITLAVVILVRIGKKSKVSNEEVANLGRQIQSRESDLESAIARDKKASEEFWAEFARIHPEYKKIAAALVVRPANES</sequence>
<evidence type="ECO:0000313" key="2">
    <source>
        <dbReference type="EMBL" id="MFC1800024.1"/>
    </source>
</evidence>
<reference evidence="2 3" key="1">
    <citation type="submission" date="2024-09" db="EMBL/GenBank/DDBJ databases">
        <authorList>
            <person name="D'Angelo T."/>
        </authorList>
    </citation>
    <scope>NUCLEOTIDE SEQUENCE [LARGE SCALE GENOMIC DNA]</scope>
    <source>
        <strain evidence="2">SAG AM-311-F02</strain>
    </source>
</reference>
<organism evidence="2 3">
    <name type="scientific">Eiseniibacteriota bacterium</name>
    <dbReference type="NCBI Taxonomy" id="2212470"/>
    <lineage>
        <taxon>Bacteria</taxon>
        <taxon>Candidatus Eiseniibacteriota</taxon>
    </lineage>
</organism>
<feature type="transmembrane region" description="Helical" evidence="1">
    <location>
        <begin position="204"/>
        <end position="222"/>
    </location>
</feature>
<protein>
    <submittedName>
        <fullName evidence="2">Uncharacterized protein</fullName>
    </submittedName>
</protein>
<dbReference type="Proteomes" id="UP001594288">
    <property type="component" value="Unassembled WGS sequence"/>
</dbReference>
<dbReference type="EMBL" id="JBHPEI010000056">
    <property type="protein sequence ID" value="MFC1800024.1"/>
    <property type="molecule type" value="Genomic_DNA"/>
</dbReference>
<gene>
    <name evidence="2" type="ORF">ACFL2Z_03830</name>
</gene>